<evidence type="ECO:0000313" key="1">
    <source>
        <dbReference type="EMBL" id="KJU84431.1"/>
    </source>
</evidence>
<evidence type="ECO:0000313" key="2">
    <source>
        <dbReference type="Proteomes" id="UP000033423"/>
    </source>
</evidence>
<dbReference type="EMBL" id="LACI01001453">
    <property type="protein sequence ID" value="KJU84431.1"/>
    <property type="molecule type" value="Genomic_DNA"/>
</dbReference>
<comment type="caution">
    <text evidence="1">The sequence shown here is derived from an EMBL/GenBank/DDBJ whole genome shotgun (WGS) entry which is preliminary data.</text>
</comment>
<dbReference type="Proteomes" id="UP000033423">
    <property type="component" value="Unassembled WGS sequence"/>
</dbReference>
<keyword evidence="2" id="KW-1185">Reference proteome</keyword>
<accession>A0A0F3GRA9</accession>
<organism evidence="1 2">
    <name type="scientific">Candidatus Magnetobacterium bavaricum</name>
    <dbReference type="NCBI Taxonomy" id="29290"/>
    <lineage>
        <taxon>Bacteria</taxon>
        <taxon>Pseudomonadati</taxon>
        <taxon>Nitrospirota</taxon>
        <taxon>Thermodesulfovibrionia</taxon>
        <taxon>Thermodesulfovibrionales</taxon>
        <taxon>Candidatus Magnetobacteriaceae</taxon>
        <taxon>Candidatus Magnetobacterium</taxon>
    </lineage>
</organism>
<protein>
    <submittedName>
        <fullName evidence="1">Uncharacterized protein</fullName>
    </submittedName>
</protein>
<dbReference type="AlphaFoldDB" id="A0A0F3GRA9"/>
<proteinExistence type="predicted"/>
<gene>
    <name evidence="1" type="ORF">MBAV_003374</name>
</gene>
<sequence length="139" mass="16490">MAAGYYGQLYKEVKEKIFKSDHKYALYYVSSLAIYKVEKYIRNVTIDRRYNKARYHILMLFRMINESEHLPLLNSKKADTYCDVLINILNDDKKSLSSFNKIIEIIQNSDIDINKRTSFYQKSTTDLLIKQYGNNHSIK</sequence>
<name>A0A0F3GRA9_9BACT</name>
<reference evidence="1 2" key="1">
    <citation type="submission" date="2015-02" db="EMBL/GenBank/DDBJ databases">
        <title>Single-cell genomics of uncultivated deep-branching MTB reveals a conserved set of magnetosome genes.</title>
        <authorList>
            <person name="Kolinko S."/>
            <person name="Richter M."/>
            <person name="Glockner F.O."/>
            <person name="Brachmann A."/>
            <person name="Schuler D."/>
        </authorList>
    </citation>
    <scope>NUCLEOTIDE SEQUENCE [LARGE SCALE GENOMIC DNA]</scope>
    <source>
        <strain evidence="1">TM-1</strain>
    </source>
</reference>